<comment type="similarity">
    <text evidence="2">In the C-terminal section; belongs to the transpeptidase family.</text>
</comment>
<keyword evidence="4" id="KW-0121">Carboxypeptidase</keyword>
<keyword evidence="5" id="KW-0645">Protease</keyword>
<evidence type="ECO:0000313" key="16">
    <source>
        <dbReference type="Proteomes" id="UP001165541"/>
    </source>
</evidence>
<feature type="domain" description="Penicillin-binding protein transpeptidase" evidence="12">
    <location>
        <begin position="301"/>
        <end position="559"/>
    </location>
</feature>
<feature type="domain" description="Penicillin-binding C-terminal" evidence="14">
    <location>
        <begin position="661"/>
        <end position="747"/>
    </location>
</feature>
<dbReference type="InterPro" id="IPR036950">
    <property type="entry name" value="PBP_transglycosylase"/>
</dbReference>
<keyword evidence="8" id="KW-0378">Hydrolase</keyword>
<dbReference type="Gene3D" id="3.40.710.10">
    <property type="entry name" value="DD-peptidase/beta-lactamase superfamily"/>
    <property type="match status" value="1"/>
</dbReference>
<evidence type="ECO:0000256" key="6">
    <source>
        <dbReference type="ARBA" id="ARBA00022676"/>
    </source>
</evidence>
<dbReference type="SUPFAM" id="SSF56601">
    <property type="entry name" value="beta-lactamase/transpeptidase-like"/>
    <property type="match status" value="1"/>
</dbReference>
<accession>A0ABT0YMK3</accession>
<dbReference type="SUPFAM" id="SSF53955">
    <property type="entry name" value="Lysozyme-like"/>
    <property type="match status" value="1"/>
</dbReference>
<dbReference type="Proteomes" id="UP001165541">
    <property type="component" value="Unassembled WGS sequence"/>
</dbReference>
<comment type="pathway">
    <text evidence="1">Cell wall biogenesis; peptidoglycan biosynthesis.</text>
</comment>
<evidence type="ECO:0000259" key="14">
    <source>
        <dbReference type="Pfam" id="PF06832"/>
    </source>
</evidence>
<evidence type="ECO:0000259" key="13">
    <source>
        <dbReference type="Pfam" id="PF00912"/>
    </source>
</evidence>
<dbReference type="InterPro" id="IPR009647">
    <property type="entry name" value="PBP_C"/>
</dbReference>
<comment type="similarity">
    <text evidence="3">In the N-terminal section; belongs to the glycosyltransferase 51 family.</text>
</comment>
<dbReference type="InterPro" id="IPR012338">
    <property type="entry name" value="Beta-lactam/transpept-like"/>
</dbReference>
<proteinExistence type="inferred from homology"/>
<dbReference type="EMBL" id="JAMKFE010000005">
    <property type="protein sequence ID" value="MCM5679958.1"/>
    <property type="molecule type" value="Genomic_DNA"/>
</dbReference>
<dbReference type="Gene3D" id="1.10.3810.10">
    <property type="entry name" value="Biosynthetic peptidoglycan transglycosylase-like"/>
    <property type="match status" value="1"/>
</dbReference>
<evidence type="ECO:0000256" key="9">
    <source>
        <dbReference type="ARBA" id="ARBA00023268"/>
    </source>
</evidence>
<keyword evidence="7" id="KW-0808">Transferase</keyword>
<gene>
    <name evidence="15" type="primary">pbpC</name>
    <name evidence="15" type="ORF">M8A51_10475</name>
</gene>
<dbReference type="Pfam" id="PF00912">
    <property type="entry name" value="Transgly"/>
    <property type="match status" value="1"/>
</dbReference>
<reference evidence="15" key="1">
    <citation type="submission" date="2022-05" db="EMBL/GenBank/DDBJ databases">
        <title>Schlegelella sp. nov., isolated from mangrove soil.</title>
        <authorList>
            <person name="Liu Y."/>
            <person name="Ge X."/>
            <person name="Liu W."/>
        </authorList>
    </citation>
    <scope>NUCLEOTIDE SEQUENCE</scope>
    <source>
        <strain evidence="15">S2-27</strain>
    </source>
</reference>
<dbReference type="InterPro" id="IPR001460">
    <property type="entry name" value="PCN-bd_Tpept"/>
</dbReference>
<keyword evidence="6" id="KW-0328">Glycosyltransferase</keyword>
<name>A0ABT0YMK3_9BURK</name>
<dbReference type="NCBIfam" id="TIGR02073">
    <property type="entry name" value="PBP_1c"/>
    <property type="match status" value="1"/>
</dbReference>
<protein>
    <recommendedName>
        <fullName evidence="10">peptidoglycan glycosyltransferase</fullName>
        <ecNumber evidence="10">2.4.99.28</ecNumber>
    </recommendedName>
</protein>
<evidence type="ECO:0000256" key="8">
    <source>
        <dbReference type="ARBA" id="ARBA00022801"/>
    </source>
</evidence>
<dbReference type="InterPro" id="IPR050396">
    <property type="entry name" value="Glycosyltr_51/Transpeptidase"/>
</dbReference>
<dbReference type="EC" id="2.4.99.28" evidence="10"/>
<evidence type="ECO:0000256" key="1">
    <source>
        <dbReference type="ARBA" id="ARBA00004752"/>
    </source>
</evidence>
<feature type="domain" description="Glycosyl transferase family 51" evidence="13">
    <location>
        <begin position="46"/>
        <end position="223"/>
    </location>
</feature>
<sequence length="753" mass="80709">MTRGRRLELALAAVLVLLLALDLAFAPPIPVPDRGTVIAARDGTPLRTYPSVDGVWRQPVTPDEVSPLYLEALLHYEDRWFRWHPGVNPVALARAAWQWARHGRVVSGGSTLTMQVARILDPPRRGEARSVRAKLRQMLRALQLELRLSKREILTLYLNHAPMGGIVEGVEMASRAYLGKSSEYLSHAEAALLAALPQAPSRLRPDRAPRRAQAVRDKVLDRLQAYGVWTPQEVADARMEIVAVQPIRAQWIAPLAAERLRATRGRAGPAVVESTLDVELQSSVERMLLDRTGGLPPKVSMAVLVMHNDTLEVHAYAGSADFTDPQRAAHVDMVRGVRSPGSTLKPFLYALALDDGLIHSESLLIDAPQSFGGYQPGNFQASFSGPVSVSEALQRSLNVPAVDLLDRIGPARFAAMLRAGGLRLRMPAGSSANLSLILGGGGTTLEELVGAYRALARGGLSGRPRLTPQAPRIEARLMSAGAAFIVRDILESGGHPDRPFAEAHRRVAWKTGTSFGFRDAWAVGVTDEYTVGVWVGRPDGTPNPGFFGANVAAPLLHDIVSALPPVSPAAAASRRQPDSVAAVAICWPLGRRADSTDPTHCQVRRTGWALNGGVPPTLPDRARSGGLLASLAACGQAGEVARWPAALEPWLAHAPAGCARALDGGTALRIAGLEAGAVLKPTPGRHEVEVHVGTLGAAGASTPVYWLVDGQQHQRAQAGERVLLRFASNGRHSITALDERGRFHRIEVTISGI</sequence>
<evidence type="ECO:0000256" key="5">
    <source>
        <dbReference type="ARBA" id="ARBA00022670"/>
    </source>
</evidence>
<dbReference type="Pfam" id="PF06832">
    <property type="entry name" value="BiPBP_C"/>
    <property type="match status" value="1"/>
</dbReference>
<dbReference type="InterPro" id="IPR023346">
    <property type="entry name" value="Lysozyme-like_dom_sf"/>
</dbReference>
<dbReference type="RefSeq" id="WP_251778160.1">
    <property type="nucleotide sequence ID" value="NZ_JAMKFE010000005.1"/>
</dbReference>
<dbReference type="PANTHER" id="PTHR32282">
    <property type="entry name" value="BINDING PROTEIN TRANSPEPTIDASE, PUTATIVE-RELATED"/>
    <property type="match status" value="1"/>
</dbReference>
<organism evidence="15 16">
    <name type="scientific">Caldimonas mangrovi</name>
    <dbReference type="NCBI Taxonomy" id="2944811"/>
    <lineage>
        <taxon>Bacteria</taxon>
        <taxon>Pseudomonadati</taxon>
        <taxon>Pseudomonadota</taxon>
        <taxon>Betaproteobacteria</taxon>
        <taxon>Burkholderiales</taxon>
        <taxon>Sphaerotilaceae</taxon>
        <taxon>Caldimonas</taxon>
    </lineage>
</organism>
<evidence type="ECO:0000256" key="10">
    <source>
        <dbReference type="ARBA" id="ARBA00044770"/>
    </source>
</evidence>
<evidence type="ECO:0000256" key="11">
    <source>
        <dbReference type="ARBA" id="ARBA00049902"/>
    </source>
</evidence>
<dbReference type="InterPro" id="IPR011815">
    <property type="entry name" value="PBP_1c"/>
</dbReference>
<evidence type="ECO:0000259" key="12">
    <source>
        <dbReference type="Pfam" id="PF00905"/>
    </source>
</evidence>
<evidence type="ECO:0000256" key="2">
    <source>
        <dbReference type="ARBA" id="ARBA00007090"/>
    </source>
</evidence>
<dbReference type="PANTHER" id="PTHR32282:SF15">
    <property type="entry name" value="PENICILLIN-BINDING PROTEIN 1C"/>
    <property type="match status" value="1"/>
</dbReference>
<evidence type="ECO:0000256" key="7">
    <source>
        <dbReference type="ARBA" id="ARBA00022679"/>
    </source>
</evidence>
<keyword evidence="9" id="KW-0511">Multifunctional enzyme</keyword>
<evidence type="ECO:0000256" key="3">
    <source>
        <dbReference type="ARBA" id="ARBA00007739"/>
    </source>
</evidence>
<dbReference type="InterPro" id="IPR001264">
    <property type="entry name" value="Glyco_trans_51"/>
</dbReference>
<keyword evidence="16" id="KW-1185">Reference proteome</keyword>
<dbReference type="Pfam" id="PF00905">
    <property type="entry name" value="Transpeptidase"/>
    <property type="match status" value="1"/>
</dbReference>
<comment type="catalytic activity">
    <reaction evidence="11">
        <text>[GlcNAc-(1-&gt;4)-Mur2Ac(oyl-L-Ala-gamma-D-Glu-L-Lys-D-Ala-D-Ala)](n)-di-trans,octa-cis-undecaprenyl diphosphate + beta-D-GlcNAc-(1-&gt;4)-Mur2Ac(oyl-L-Ala-gamma-D-Glu-L-Lys-D-Ala-D-Ala)-di-trans,octa-cis-undecaprenyl diphosphate = [GlcNAc-(1-&gt;4)-Mur2Ac(oyl-L-Ala-gamma-D-Glu-L-Lys-D-Ala-D-Ala)](n+1)-di-trans,octa-cis-undecaprenyl diphosphate + di-trans,octa-cis-undecaprenyl diphosphate + H(+)</text>
        <dbReference type="Rhea" id="RHEA:23708"/>
        <dbReference type="Rhea" id="RHEA-COMP:9602"/>
        <dbReference type="Rhea" id="RHEA-COMP:9603"/>
        <dbReference type="ChEBI" id="CHEBI:15378"/>
        <dbReference type="ChEBI" id="CHEBI:58405"/>
        <dbReference type="ChEBI" id="CHEBI:60033"/>
        <dbReference type="ChEBI" id="CHEBI:78435"/>
        <dbReference type="EC" id="2.4.99.28"/>
    </reaction>
</comment>
<evidence type="ECO:0000256" key="4">
    <source>
        <dbReference type="ARBA" id="ARBA00022645"/>
    </source>
</evidence>
<comment type="caution">
    <text evidence="15">The sequence shown here is derived from an EMBL/GenBank/DDBJ whole genome shotgun (WGS) entry which is preliminary data.</text>
</comment>
<evidence type="ECO:0000313" key="15">
    <source>
        <dbReference type="EMBL" id="MCM5679958.1"/>
    </source>
</evidence>